<comment type="caution">
    <text evidence="5">The sequence shown here is derived from an EMBL/GenBank/DDBJ whole genome shotgun (WGS) entry which is preliminary data.</text>
</comment>
<evidence type="ECO:0000313" key="6">
    <source>
        <dbReference type="Proteomes" id="UP001524502"/>
    </source>
</evidence>
<evidence type="ECO:0000256" key="1">
    <source>
        <dbReference type="ARBA" id="ARBA00023015"/>
    </source>
</evidence>
<keyword evidence="1" id="KW-0805">Transcription regulation</keyword>
<keyword evidence="6" id="KW-1185">Reference proteome</keyword>
<dbReference type="Proteomes" id="UP001524502">
    <property type="component" value="Unassembled WGS sequence"/>
</dbReference>
<dbReference type="RefSeq" id="WP_256132225.1">
    <property type="nucleotide sequence ID" value="NZ_JANFXK010000010.1"/>
</dbReference>
<dbReference type="InterPro" id="IPR009057">
    <property type="entry name" value="Homeodomain-like_sf"/>
</dbReference>
<dbReference type="SMART" id="SM00342">
    <property type="entry name" value="HTH_ARAC"/>
    <property type="match status" value="1"/>
</dbReference>
<sequence length="297" mass="34391">MQEQRKAVQRMQDYIEKHIAETITLADLAKVSLFSPWYSYRLFKDYTNYTPADYIRRLKLSKSALRLRDEGCRVIDAAFDLGFQSAEGYQRAFFREFGCNPGEYVKSPVPLYLFTPYGVLYNQLGKERKQMSEVKNVFIRMIKRPERKVLIKRGKDAKDYFQYCEEVGCDVWGLLTSVSSISGEPVCLWLPEKYRRPGTSQYVQGVEVSLDFQGPVPEGFDMIQLPEADYIMFQGEPFSEEDYCQAIEEVQQAIEKYDLSTAGYERDPENPRIQLEPIGKRGYIEMLAVKEKPAAGK</sequence>
<proteinExistence type="predicted"/>
<dbReference type="PANTHER" id="PTHR47504:SF5">
    <property type="entry name" value="RIGHT ORIGIN-BINDING PROTEIN"/>
    <property type="match status" value="1"/>
</dbReference>
<dbReference type="InterPro" id="IPR050959">
    <property type="entry name" value="MarA-like"/>
</dbReference>
<organism evidence="5 6">
    <name type="scientific">Anaerovorax odorimutans</name>
    <dbReference type="NCBI Taxonomy" id="109327"/>
    <lineage>
        <taxon>Bacteria</taxon>
        <taxon>Bacillati</taxon>
        <taxon>Bacillota</taxon>
        <taxon>Clostridia</taxon>
        <taxon>Peptostreptococcales</taxon>
        <taxon>Anaerovoracaceae</taxon>
        <taxon>Anaerovorax</taxon>
    </lineage>
</organism>
<dbReference type="Pfam" id="PF12833">
    <property type="entry name" value="HTH_18"/>
    <property type="match status" value="1"/>
</dbReference>
<evidence type="ECO:0000256" key="3">
    <source>
        <dbReference type="ARBA" id="ARBA00023163"/>
    </source>
</evidence>
<gene>
    <name evidence="5" type="ORF">NE619_09835</name>
</gene>
<evidence type="ECO:0000256" key="2">
    <source>
        <dbReference type="ARBA" id="ARBA00023125"/>
    </source>
</evidence>
<dbReference type="SUPFAM" id="SSF46689">
    <property type="entry name" value="Homeodomain-like"/>
    <property type="match status" value="2"/>
</dbReference>
<keyword evidence="2" id="KW-0238">DNA-binding</keyword>
<evidence type="ECO:0000313" key="5">
    <source>
        <dbReference type="EMBL" id="MCQ4637031.1"/>
    </source>
</evidence>
<feature type="domain" description="HTH araC/xylS-type" evidence="4">
    <location>
        <begin position="9"/>
        <end position="107"/>
    </location>
</feature>
<name>A0ABT1RQ70_9FIRM</name>
<evidence type="ECO:0000259" key="4">
    <source>
        <dbReference type="PROSITE" id="PS01124"/>
    </source>
</evidence>
<dbReference type="Gene3D" id="1.10.10.60">
    <property type="entry name" value="Homeodomain-like"/>
    <property type="match status" value="2"/>
</dbReference>
<protein>
    <submittedName>
        <fullName evidence="5">AraC family transcriptional regulator</fullName>
    </submittedName>
</protein>
<accession>A0ABT1RQ70</accession>
<keyword evidence="3" id="KW-0804">Transcription</keyword>
<dbReference type="InterPro" id="IPR018060">
    <property type="entry name" value="HTH_AraC"/>
</dbReference>
<dbReference type="PROSITE" id="PS01124">
    <property type="entry name" value="HTH_ARAC_FAMILY_2"/>
    <property type="match status" value="1"/>
</dbReference>
<reference evidence="5 6" key="1">
    <citation type="submission" date="2022-06" db="EMBL/GenBank/DDBJ databases">
        <title>Isolation of gut microbiota from human fecal samples.</title>
        <authorList>
            <person name="Pamer E.G."/>
            <person name="Barat B."/>
            <person name="Waligurski E."/>
            <person name="Medina S."/>
            <person name="Paddock L."/>
            <person name="Mostad J."/>
        </authorList>
    </citation>
    <scope>NUCLEOTIDE SEQUENCE [LARGE SCALE GENOMIC DNA]</scope>
    <source>
        <strain evidence="5 6">SL.3.17</strain>
    </source>
</reference>
<dbReference type="PANTHER" id="PTHR47504">
    <property type="entry name" value="RIGHT ORIGIN-BINDING PROTEIN"/>
    <property type="match status" value="1"/>
</dbReference>
<dbReference type="EMBL" id="JANFXK010000010">
    <property type="protein sequence ID" value="MCQ4637031.1"/>
    <property type="molecule type" value="Genomic_DNA"/>
</dbReference>